<keyword evidence="1" id="KW-0812">Transmembrane</keyword>
<sequence>MAVLLASSANPGRVISLAILVLAIVVPVLVHGHSRSLSLTSRWGGYCGAHNTKNVCPPCGYRDKRFARPSQTVYQRGQSIPFVYPRNNHAGGFLMFAVRPFNSPQGFYDFFGNVIQYSCFESNCRSGTSNPLGPDPPGTPEDGNRCSTRVTIPTWLPDGQYTLHWHLFGTGSYYGDLMRGIGDYYGCHDFTIRGGSRFRVSSKPTCPLFIDGDAHTPSGRGQCLHHGTAAPLRCFPEGCRGSYRRGPPDALARCWNNGGQSAGRSVARPTMIPINERPRSLTTREPTMVPMAMHPPQEQATTDA</sequence>
<evidence type="ECO:0000313" key="3">
    <source>
        <dbReference type="Proteomes" id="UP000193411"/>
    </source>
</evidence>
<dbReference type="AlphaFoldDB" id="A0A1Y2HDY3"/>
<feature type="transmembrane region" description="Helical" evidence="1">
    <location>
        <begin position="12"/>
        <end position="32"/>
    </location>
</feature>
<protein>
    <submittedName>
        <fullName evidence="2">Uncharacterized protein</fullName>
    </submittedName>
</protein>
<accession>A0A1Y2HDY3</accession>
<dbReference type="Proteomes" id="UP000193411">
    <property type="component" value="Unassembled WGS sequence"/>
</dbReference>
<dbReference type="EMBL" id="MCFL01000049">
    <property type="protein sequence ID" value="ORZ32204.1"/>
    <property type="molecule type" value="Genomic_DNA"/>
</dbReference>
<organism evidence="2 3">
    <name type="scientific">Catenaria anguillulae PL171</name>
    <dbReference type="NCBI Taxonomy" id="765915"/>
    <lineage>
        <taxon>Eukaryota</taxon>
        <taxon>Fungi</taxon>
        <taxon>Fungi incertae sedis</taxon>
        <taxon>Blastocladiomycota</taxon>
        <taxon>Blastocladiomycetes</taxon>
        <taxon>Blastocladiales</taxon>
        <taxon>Catenariaceae</taxon>
        <taxon>Catenaria</taxon>
    </lineage>
</organism>
<keyword evidence="3" id="KW-1185">Reference proteome</keyword>
<keyword evidence="1" id="KW-0472">Membrane</keyword>
<evidence type="ECO:0000256" key="1">
    <source>
        <dbReference type="SAM" id="Phobius"/>
    </source>
</evidence>
<gene>
    <name evidence="2" type="ORF">BCR44DRAFT_62607</name>
</gene>
<dbReference type="STRING" id="765915.A0A1Y2HDY3"/>
<reference evidence="2 3" key="1">
    <citation type="submission" date="2016-07" db="EMBL/GenBank/DDBJ databases">
        <title>Pervasive Adenine N6-methylation of Active Genes in Fungi.</title>
        <authorList>
            <consortium name="DOE Joint Genome Institute"/>
            <person name="Mondo S.J."/>
            <person name="Dannebaum R.O."/>
            <person name="Kuo R.C."/>
            <person name="Labutti K."/>
            <person name="Haridas S."/>
            <person name="Kuo A."/>
            <person name="Salamov A."/>
            <person name="Ahrendt S.R."/>
            <person name="Lipzen A."/>
            <person name="Sullivan W."/>
            <person name="Andreopoulos W.B."/>
            <person name="Clum A."/>
            <person name="Lindquist E."/>
            <person name="Daum C."/>
            <person name="Ramamoorthy G.K."/>
            <person name="Gryganskyi A."/>
            <person name="Culley D."/>
            <person name="Magnuson J.K."/>
            <person name="James T.Y."/>
            <person name="O'Malley M.A."/>
            <person name="Stajich J.E."/>
            <person name="Spatafora J.W."/>
            <person name="Visel A."/>
            <person name="Grigoriev I.V."/>
        </authorList>
    </citation>
    <scope>NUCLEOTIDE SEQUENCE [LARGE SCALE GENOMIC DNA]</scope>
    <source>
        <strain evidence="2 3">PL171</strain>
    </source>
</reference>
<comment type="caution">
    <text evidence="2">The sequence shown here is derived from an EMBL/GenBank/DDBJ whole genome shotgun (WGS) entry which is preliminary data.</text>
</comment>
<name>A0A1Y2HDY3_9FUNG</name>
<evidence type="ECO:0000313" key="2">
    <source>
        <dbReference type="EMBL" id="ORZ32204.1"/>
    </source>
</evidence>
<proteinExistence type="predicted"/>
<keyword evidence="1" id="KW-1133">Transmembrane helix</keyword>
<dbReference type="OrthoDB" id="2342176at2759"/>